<evidence type="ECO:0000259" key="2">
    <source>
        <dbReference type="Pfam" id="PF07059"/>
    </source>
</evidence>
<sequence>MTCCCGRRRRKAETASPTPTTLADSAAKAVLSLNVEQPPARHRKTLSEDDEFFDAKSMPSENTMGSSTGTRSPPGDDFYVTPDSRDQGGASPSKGPIANIWEKISSSLLRSSSGTLAEGISEERAQGDLIPSSSHEQPTQDSLRIQHVKAEQPSLCSTQEAQLPWRPLAGTSLRGPVMEVLLPEASYRGESTASVSDWSRALPNSFNIRGKDYLVTKQKESCAEAAIYRLIGVDLWSFKQKVDHIGQYVQLPKPPELGPGARSLPEHECPPPFLIINVQLPLKPAALFGKKDEAGSSLVYYFALPEGWEPEQLKNPAALALLQRFILDQNEQDSLPTRTRLKLIPRISNVAEWATTGPLNGAEHRLLDTYNDKPVLTKPQHAFYNGADYFEIDLNIHGYAYVARKAFGVFIPRLPTAVFENAFVIQGNRPEELPELLLGCVKMSYIDFNLARPFPYKAGMPSFLES</sequence>
<dbReference type="PANTHER" id="PTHR31558:SF3">
    <property type="entry name" value="CW14 PROTEIN"/>
    <property type="match status" value="1"/>
</dbReference>
<evidence type="ECO:0000256" key="1">
    <source>
        <dbReference type="SAM" id="MobiDB-lite"/>
    </source>
</evidence>
<feature type="compositionally biased region" description="Polar residues" evidence="1">
    <location>
        <begin position="131"/>
        <end position="142"/>
    </location>
</feature>
<evidence type="ECO:0000313" key="3">
    <source>
        <dbReference type="EMBL" id="KAK9832307.1"/>
    </source>
</evidence>
<feature type="region of interest" description="Disordered" evidence="1">
    <location>
        <begin position="1"/>
        <end position="97"/>
    </location>
</feature>
<dbReference type="AlphaFoldDB" id="A0AAW1RGE0"/>
<dbReference type="Pfam" id="PF07059">
    <property type="entry name" value="EDR2_C"/>
    <property type="match status" value="1"/>
</dbReference>
<dbReference type="Proteomes" id="UP001438707">
    <property type="component" value="Unassembled WGS sequence"/>
</dbReference>
<dbReference type="PANTHER" id="PTHR31558">
    <property type="entry name" value="CW14 PROTEIN"/>
    <property type="match status" value="1"/>
</dbReference>
<gene>
    <name evidence="3" type="ORF">WJX74_005848</name>
</gene>
<feature type="compositionally biased region" description="Basic residues" evidence="1">
    <location>
        <begin position="1"/>
        <end position="11"/>
    </location>
</feature>
<feature type="compositionally biased region" description="Polar residues" evidence="1">
    <location>
        <begin position="59"/>
        <end position="71"/>
    </location>
</feature>
<dbReference type="InterPro" id="IPR009769">
    <property type="entry name" value="EDR2_C"/>
</dbReference>
<organism evidence="3 4">
    <name type="scientific">Apatococcus lobatus</name>
    <dbReference type="NCBI Taxonomy" id="904363"/>
    <lineage>
        <taxon>Eukaryota</taxon>
        <taxon>Viridiplantae</taxon>
        <taxon>Chlorophyta</taxon>
        <taxon>core chlorophytes</taxon>
        <taxon>Trebouxiophyceae</taxon>
        <taxon>Chlorellales</taxon>
        <taxon>Chlorellaceae</taxon>
        <taxon>Apatococcus</taxon>
    </lineage>
</organism>
<feature type="domain" description="Protein ENHANCED DISEASE RESISTANCE 2 C-terminal" evidence="2">
    <location>
        <begin position="198"/>
        <end position="447"/>
    </location>
</feature>
<name>A0AAW1RGE0_9CHLO</name>
<comment type="caution">
    <text evidence="3">The sequence shown here is derived from an EMBL/GenBank/DDBJ whole genome shotgun (WGS) entry which is preliminary data.</text>
</comment>
<accession>A0AAW1RGE0</accession>
<dbReference type="EMBL" id="JALJOS010000012">
    <property type="protein sequence ID" value="KAK9832307.1"/>
    <property type="molecule type" value="Genomic_DNA"/>
</dbReference>
<keyword evidence="4" id="KW-1185">Reference proteome</keyword>
<reference evidence="3 4" key="1">
    <citation type="journal article" date="2024" name="Nat. Commun.">
        <title>Phylogenomics reveals the evolutionary origins of lichenization in chlorophyte algae.</title>
        <authorList>
            <person name="Puginier C."/>
            <person name="Libourel C."/>
            <person name="Otte J."/>
            <person name="Skaloud P."/>
            <person name="Haon M."/>
            <person name="Grisel S."/>
            <person name="Petersen M."/>
            <person name="Berrin J.G."/>
            <person name="Delaux P.M."/>
            <person name="Dal Grande F."/>
            <person name="Keller J."/>
        </authorList>
    </citation>
    <scope>NUCLEOTIDE SEQUENCE [LARGE SCALE GENOMIC DNA]</scope>
    <source>
        <strain evidence="3 4">SAG 2145</strain>
    </source>
</reference>
<protein>
    <recommendedName>
        <fullName evidence="2">Protein ENHANCED DISEASE RESISTANCE 2 C-terminal domain-containing protein</fullName>
    </recommendedName>
</protein>
<evidence type="ECO:0000313" key="4">
    <source>
        <dbReference type="Proteomes" id="UP001438707"/>
    </source>
</evidence>
<feature type="region of interest" description="Disordered" evidence="1">
    <location>
        <begin position="123"/>
        <end position="142"/>
    </location>
</feature>
<proteinExistence type="predicted"/>